<keyword evidence="1" id="KW-1133">Transmembrane helix</keyword>
<dbReference type="Proteomes" id="UP001500552">
    <property type="component" value="Unassembled WGS sequence"/>
</dbReference>
<evidence type="ECO:0000313" key="3">
    <source>
        <dbReference type="Proteomes" id="UP001500552"/>
    </source>
</evidence>
<dbReference type="PANTHER" id="PTHR40031">
    <property type="entry name" value="HYPOTHETICAL MEMBRANE SPANNING PROTEIN"/>
    <property type="match status" value="1"/>
</dbReference>
<dbReference type="EMBL" id="BAABHC010000004">
    <property type="protein sequence ID" value="GAA4427256.1"/>
    <property type="molecule type" value="Genomic_DNA"/>
</dbReference>
<dbReference type="PANTHER" id="PTHR40031:SF1">
    <property type="entry name" value="MEMBRANE-BOUND METAL-DEPENDENT HYDROLASE"/>
    <property type="match status" value="1"/>
</dbReference>
<evidence type="ECO:0000313" key="2">
    <source>
        <dbReference type="EMBL" id="GAA4427256.1"/>
    </source>
</evidence>
<evidence type="ECO:0000256" key="1">
    <source>
        <dbReference type="SAM" id="Phobius"/>
    </source>
</evidence>
<feature type="transmembrane region" description="Helical" evidence="1">
    <location>
        <begin position="125"/>
        <end position="150"/>
    </location>
</feature>
<keyword evidence="1" id="KW-0812">Transmembrane</keyword>
<organism evidence="2 3">
    <name type="scientific">Pontibacter saemangeumensis</name>
    <dbReference type="NCBI Taxonomy" id="1084525"/>
    <lineage>
        <taxon>Bacteria</taxon>
        <taxon>Pseudomonadati</taxon>
        <taxon>Bacteroidota</taxon>
        <taxon>Cytophagia</taxon>
        <taxon>Cytophagales</taxon>
        <taxon>Hymenobacteraceae</taxon>
        <taxon>Pontibacter</taxon>
    </lineage>
</organism>
<dbReference type="Pfam" id="PF04307">
    <property type="entry name" value="YdjM"/>
    <property type="match status" value="1"/>
</dbReference>
<dbReference type="GO" id="GO:0016787">
    <property type="term" value="F:hydrolase activity"/>
    <property type="evidence" value="ECO:0007669"/>
    <property type="project" value="UniProtKB-KW"/>
</dbReference>
<gene>
    <name evidence="2" type="ORF">GCM10023188_10130</name>
</gene>
<comment type="caution">
    <text evidence="2">The sequence shown here is derived from an EMBL/GenBank/DDBJ whole genome shotgun (WGS) entry which is preliminary data.</text>
</comment>
<accession>A0ABP8LCU6</accession>
<keyword evidence="1" id="KW-0472">Membrane</keyword>
<dbReference type="InterPro" id="IPR053170">
    <property type="entry name" value="Transcription_regulator"/>
</dbReference>
<keyword evidence="3" id="KW-1185">Reference proteome</keyword>
<feature type="transmembrane region" description="Helical" evidence="1">
    <location>
        <begin position="63"/>
        <end position="81"/>
    </location>
</feature>
<feature type="transmembrane region" description="Helical" evidence="1">
    <location>
        <begin position="88"/>
        <end position="105"/>
    </location>
</feature>
<feature type="transmembrane region" description="Helical" evidence="1">
    <location>
        <begin position="159"/>
        <end position="178"/>
    </location>
</feature>
<keyword evidence="2" id="KW-0378">Hydrolase</keyword>
<reference evidence="3" key="1">
    <citation type="journal article" date="2019" name="Int. J. Syst. Evol. Microbiol.">
        <title>The Global Catalogue of Microorganisms (GCM) 10K type strain sequencing project: providing services to taxonomists for standard genome sequencing and annotation.</title>
        <authorList>
            <consortium name="The Broad Institute Genomics Platform"/>
            <consortium name="The Broad Institute Genome Sequencing Center for Infectious Disease"/>
            <person name="Wu L."/>
            <person name="Ma J."/>
        </authorList>
    </citation>
    <scope>NUCLEOTIDE SEQUENCE [LARGE SCALE GENOMIC DNA]</scope>
    <source>
        <strain evidence="3">JCM 17926</strain>
    </source>
</reference>
<dbReference type="InterPro" id="IPR007404">
    <property type="entry name" value="YdjM-like"/>
</dbReference>
<sequence>MDSLTQIVLGASIGEAVAGKKLGNKAMLWGAIAGTIPDLDVLLNPLLDTVEQLSFHRSLTHSFLFAFIVAPLLGLLLQRVYRQKLATVWEWSLLFFLGFTTHALLDSCTTWGTQLFWPFSRYGVAFYNIFVVDPLYTVPFLLFVLAAAFLHRLHPKRRFLNYSGLIISSAYLLFSFVAKATADKAFEHSLQRQQIGYSSYISKPTPLNTIFWSVTAQGEDGYYNGFYSLLDEDKAIRFTYEPQRAELLRPYRGNAKVERLLDIMKGYYAVEAAEDGGVYLKDMRFGKFDGWRESGGDYVFVYHIGWNQQGELQVEELTNRPSVDQQYLSEFWERLKGNKLK</sequence>
<name>A0ABP8LCU6_9BACT</name>
<protein>
    <submittedName>
        <fullName evidence="2">Metal-dependent hydrolase</fullName>
    </submittedName>
</protein>
<proteinExistence type="predicted"/>
<dbReference type="RefSeq" id="WP_345157267.1">
    <property type="nucleotide sequence ID" value="NZ_BAABHC010000004.1"/>
</dbReference>